<comment type="caution">
    <text evidence="1">The sequence shown here is derived from an EMBL/GenBank/DDBJ whole genome shotgun (WGS) entry which is preliminary data.</text>
</comment>
<protein>
    <submittedName>
        <fullName evidence="1">Uncharacterized protein</fullName>
    </submittedName>
</protein>
<reference evidence="1" key="1">
    <citation type="submission" date="2018-12" db="EMBL/GenBank/DDBJ databases">
        <authorList>
            <person name="Ashton P.M."/>
            <person name="Dallman T."/>
            <person name="Nair S."/>
            <person name="De Pinna E."/>
            <person name="Peters T."/>
            <person name="Grant K."/>
        </authorList>
    </citation>
    <scope>NUCLEOTIDE SEQUENCE</scope>
    <source>
        <strain evidence="1">650060</strain>
    </source>
</reference>
<sequence length="63" mass="7251">MKNICHAIISYKAEQFLVRSKVQGFQFLNNPVFHNNAASQNIPAFNDDCRNSDLWVRICHASQ</sequence>
<accession>A0A5X6ESB3</accession>
<evidence type="ECO:0000313" key="1">
    <source>
        <dbReference type="EMBL" id="ECA3795442.1"/>
    </source>
</evidence>
<proteinExistence type="predicted"/>
<dbReference type="AlphaFoldDB" id="A0A5X6ESB3"/>
<dbReference type="EMBL" id="AAHUDZ010000095">
    <property type="protein sequence ID" value="ECA3795442.1"/>
    <property type="molecule type" value="Genomic_DNA"/>
</dbReference>
<organism evidence="1">
    <name type="scientific">Salmonella enterica subsp. enterica serovar Aqua</name>
    <dbReference type="NCBI Taxonomy" id="1302615"/>
    <lineage>
        <taxon>Bacteria</taxon>
        <taxon>Pseudomonadati</taxon>
        <taxon>Pseudomonadota</taxon>
        <taxon>Gammaproteobacteria</taxon>
        <taxon>Enterobacterales</taxon>
        <taxon>Enterobacteriaceae</taxon>
        <taxon>Salmonella</taxon>
    </lineage>
</organism>
<name>A0A5X6ESB3_SALET</name>
<gene>
    <name evidence="1" type="ORF">EKG95_27360</name>
</gene>